<dbReference type="Proteomes" id="UP001176429">
    <property type="component" value="Unassembled WGS sequence"/>
</dbReference>
<proteinExistence type="predicted"/>
<name>A0ABT9B9N1_9BACT</name>
<keyword evidence="2" id="KW-1185">Reference proteome</keyword>
<reference evidence="1" key="1">
    <citation type="submission" date="2023-07" db="EMBL/GenBank/DDBJ databases">
        <authorList>
            <person name="Kim M.K."/>
        </authorList>
    </citation>
    <scope>NUCLEOTIDE SEQUENCE</scope>
    <source>
        <strain evidence="1">ASUV-10-1</strain>
    </source>
</reference>
<dbReference type="EMBL" id="JAUQSY010000005">
    <property type="protein sequence ID" value="MDO7874965.1"/>
    <property type="molecule type" value="Genomic_DNA"/>
</dbReference>
<evidence type="ECO:0008006" key="3">
    <source>
        <dbReference type="Google" id="ProtNLM"/>
    </source>
</evidence>
<organism evidence="1 2">
    <name type="scientific">Hymenobacter aranciens</name>
    <dbReference type="NCBI Taxonomy" id="3063996"/>
    <lineage>
        <taxon>Bacteria</taxon>
        <taxon>Pseudomonadati</taxon>
        <taxon>Bacteroidota</taxon>
        <taxon>Cytophagia</taxon>
        <taxon>Cytophagales</taxon>
        <taxon>Hymenobacteraceae</taxon>
        <taxon>Hymenobacter</taxon>
    </lineage>
</organism>
<evidence type="ECO:0000313" key="1">
    <source>
        <dbReference type="EMBL" id="MDO7874965.1"/>
    </source>
</evidence>
<sequence>MGGLVALRAGAAASGGPAPAKGLAFDWGEQDEFKHIPVTCRMLDTELSAYGITHSAEGYEGTHGSGMMGPNGRMYQKMLPFFNRLLKFE</sequence>
<accession>A0ABT9B9N1</accession>
<evidence type="ECO:0000313" key="2">
    <source>
        <dbReference type="Proteomes" id="UP001176429"/>
    </source>
</evidence>
<gene>
    <name evidence="1" type="ORF">Q5H93_09515</name>
</gene>
<protein>
    <recommendedName>
        <fullName evidence="3">Peptidase S9 prolyl oligopeptidase catalytic domain-containing protein</fullName>
    </recommendedName>
</protein>
<comment type="caution">
    <text evidence="1">The sequence shown here is derived from an EMBL/GenBank/DDBJ whole genome shotgun (WGS) entry which is preliminary data.</text>
</comment>
<dbReference type="RefSeq" id="WP_305006278.1">
    <property type="nucleotide sequence ID" value="NZ_JAUQSY010000005.1"/>
</dbReference>